<evidence type="ECO:0000313" key="4">
    <source>
        <dbReference type="Proteomes" id="UP000593998"/>
    </source>
</evidence>
<protein>
    <submittedName>
        <fullName evidence="3">DEAD/DEAH box helicase family protein</fullName>
    </submittedName>
</protein>
<dbReference type="Pfam" id="PF00271">
    <property type="entry name" value="Helicase_C"/>
    <property type="match status" value="1"/>
</dbReference>
<feature type="domain" description="Helicase C-terminal" evidence="2">
    <location>
        <begin position="256"/>
        <end position="440"/>
    </location>
</feature>
<dbReference type="InterPro" id="IPR001650">
    <property type="entry name" value="Helicase_C-like"/>
</dbReference>
<sequence length="605" mass="67721">MTELPAFERLDPHIEGNSKLREPQTEAYAAIVEHFDGGDGQREAGIVLPVGCGKSGLITLTPFALKAKRVLVIAPGRRIADQLLADFNPTLPDMFYRKCGVLTGAGFPEPAEIRGKKTNRTDLDAADVVITNIQQLQRGGTENKWLADLPEDYFDLILFDEGHHNVAESWETLRSKFPAARIVSVSATPTRADGRLMSGQIIYTYPIYKAVQHGFVKHAKGLVLNPSSLRYVRREDGQEVEVGLDEVRRLGEEDADFRRSIVSSKETLDTIVDASITELGRLRETTGEQRLKIIASALNMEHCKQIVRAYAERGQRADYIHSREDSKANDEVLAKLDRHELDVIVQVRMLGEGFDHPYLSVAAVFSIFASLSPFVQFVGRIMRVIKQSAPGDPLNYGSVVFHAGANTVKAWDDFKDFAEADQEWFKLLTDQVQLGDQPIREIDPIEDMERERDARKVEITEPGDVTLEELPLLSDERLRGALTALLSAGYSAEDIGRAANQLEPIPVTKQERRRASQKWLDETIKTRAGQLVKKYDLNPEGRDLDTRHLGRSNWVIVKSAIDQKVSAAVDRGPRERSEFSQAEIDLVSERLDDIVGEAEQELFNG</sequence>
<dbReference type="PANTHER" id="PTHR47396">
    <property type="entry name" value="TYPE I RESTRICTION ENZYME ECOKI R PROTEIN"/>
    <property type="match status" value="1"/>
</dbReference>
<dbReference type="Proteomes" id="UP000593998">
    <property type="component" value="Chromosome"/>
</dbReference>
<keyword evidence="3" id="KW-0347">Helicase</keyword>
<keyword evidence="3" id="KW-0378">Hydrolase</keyword>
<evidence type="ECO:0000259" key="2">
    <source>
        <dbReference type="PROSITE" id="PS51194"/>
    </source>
</evidence>
<dbReference type="Pfam" id="PF04851">
    <property type="entry name" value="ResIII"/>
    <property type="match status" value="1"/>
</dbReference>
<proteinExistence type="predicted"/>
<dbReference type="GO" id="GO:0005829">
    <property type="term" value="C:cytosol"/>
    <property type="evidence" value="ECO:0007669"/>
    <property type="project" value="TreeGrafter"/>
</dbReference>
<name>A0A7L9J140_9MICO</name>
<dbReference type="InterPro" id="IPR014001">
    <property type="entry name" value="Helicase_ATP-bd"/>
</dbReference>
<dbReference type="InterPro" id="IPR027417">
    <property type="entry name" value="P-loop_NTPase"/>
</dbReference>
<dbReference type="PROSITE" id="PS51192">
    <property type="entry name" value="HELICASE_ATP_BIND_1"/>
    <property type="match status" value="1"/>
</dbReference>
<evidence type="ECO:0000259" key="1">
    <source>
        <dbReference type="PROSITE" id="PS51192"/>
    </source>
</evidence>
<evidence type="ECO:0000313" key="3">
    <source>
        <dbReference type="EMBL" id="QOK22380.1"/>
    </source>
</evidence>
<dbReference type="AlphaFoldDB" id="A0A7L9J140"/>
<dbReference type="Gene3D" id="3.40.50.300">
    <property type="entry name" value="P-loop containing nucleotide triphosphate hydrolases"/>
    <property type="match status" value="2"/>
</dbReference>
<keyword evidence="3" id="KW-0067">ATP-binding</keyword>
<dbReference type="PANTHER" id="PTHR47396:SF1">
    <property type="entry name" value="ATP-DEPENDENT HELICASE IRC3-RELATED"/>
    <property type="match status" value="1"/>
</dbReference>
<reference evidence="3 4" key="1">
    <citation type="submission" date="2020-10" db="EMBL/GenBank/DDBJ databases">
        <title>Janibacter indicus TT2 genome sequence.</title>
        <authorList>
            <person name="Lee K."/>
            <person name="Ganzorig M."/>
        </authorList>
    </citation>
    <scope>NUCLEOTIDE SEQUENCE [LARGE SCALE GENOMIC DNA]</scope>
    <source>
        <strain evidence="3 4">TT2</strain>
    </source>
</reference>
<dbReference type="GO" id="GO:0004386">
    <property type="term" value="F:helicase activity"/>
    <property type="evidence" value="ECO:0007669"/>
    <property type="project" value="UniProtKB-KW"/>
</dbReference>
<gene>
    <name evidence="3" type="ORF">IGS73_15030</name>
</gene>
<dbReference type="SUPFAM" id="SSF52540">
    <property type="entry name" value="P-loop containing nucleoside triphosphate hydrolases"/>
    <property type="match status" value="1"/>
</dbReference>
<organism evidence="3 4">
    <name type="scientific">Janibacter indicus</name>
    <dbReference type="NCBI Taxonomy" id="857417"/>
    <lineage>
        <taxon>Bacteria</taxon>
        <taxon>Bacillati</taxon>
        <taxon>Actinomycetota</taxon>
        <taxon>Actinomycetes</taxon>
        <taxon>Micrococcales</taxon>
        <taxon>Intrasporangiaceae</taxon>
        <taxon>Janibacter</taxon>
    </lineage>
</organism>
<dbReference type="InterPro" id="IPR050742">
    <property type="entry name" value="Helicase_Restrict-Modif_Enz"/>
</dbReference>
<dbReference type="GO" id="GO:0016787">
    <property type="term" value="F:hydrolase activity"/>
    <property type="evidence" value="ECO:0007669"/>
    <property type="project" value="InterPro"/>
</dbReference>
<accession>A0A7L9J140</accession>
<dbReference type="EMBL" id="CP062789">
    <property type="protein sequence ID" value="QOK22380.1"/>
    <property type="molecule type" value="Genomic_DNA"/>
</dbReference>
<feature type="domain" description="Helicase ATP-binding" evidence="1">
    <location>
        <begin position="35"/>
        <end position="207"/>
    </location>
</feature>
<keyword evidence="3" id="KW-0547">Nucleotide-binding</keyword>
<dbReference type="GO" id="GO:0005524">
    <property type="term" value="F:ATP binding"/>
    <property type="evidence" value="ECO:0007669"/>
    <property type="project" value="InterPro"/>
</dbReference>
<dbReference type="PROSITE" id="PS51194">
    <property type="entry name" value="HELICASE_CTER"/>
    <property type="match status" value="1"/>
</dbReference>
<dbReference type="InterPro" id="IPR006935">
    <property type="entry name" value="Helicase/UvrB_N"/>
</dbReference>
<dbReference type="SMART" id="SM00487">
    <property type="entry name" value="DEXDc"/>
    <property type="match status" value="1"/>
</dbReference>
<dbReference type="RefSeq" id="WP_192910892.1">
    <property type="nucleotide sequence ID" value="NZ_CP062789.1"/>
</dbReference>
<dbReference type="GO" id="GO:0003677">
    <property type="term" value="F:DNA binding"/>
    <property type="evidence" value="ECO:0007669"/>
    <property type="project" value="InterPro"/>
</dbReference>